<keyword evidence="1" id="KW-0175">Coiled coil</keyword>
<feature type="region of interest" description="Disordered" evidence="2">
    <location>
        <begin position="1"/>
        <end position="45"/>
    </location>
</feature>
<protein>
    <recommendedName>
        <fullName evidence="6">Chromosome segregation ATPase</fullName>
    </recommendedName>
</protein>
<dbReference type="KEGG" id="saga:M5M_08185"/>
<keyword evidence="3" id="KW-1133">Transmembrane helix</keyword>
<feature type="transmembrane region" description="Helical" evidence="3">
    <location>
        <begin position="60"/>
        <end position="80"/>
    </location>
</feature>
<dbReference type="HOGENOM" id="CLU_080135_0_0_6"/>
<keyword evidence="5" id="KW-1185">Reference proteome</keyword>
<keyword evidence="3" id="KW-0812">Transmembrane</keyword>
<feature type="coiled-coil region" evidence="1">
    <location>
        <begin position="86"/>
        <end position="113"/>
    </location>
</feature>
<evidence type="ECO:0000313" key="5">
    <source>
        <dbReference type="Proteomes" id="UP000000466"/>
    </source>
</evidence>
<dbReference type="Proteomes" id="UP000000466">
    <property type="component" value="Chromosome"/>
</dbReference>
<feature type="coiled-coil region" evidence="1">
    <location>
        <begin position="190"/>
        <end position="217"/>
    </location>
</feature>
<proteinExistence type="predicted"/>
<dbReference type="RefSeq" id="WP_015046991.1">
    <property type="nucleotide sequence ID" value="NC_018868.3"/>
</dbReference>
<reference evidence="4 5" key="1">
    <citation type="journal article" date="2013" name="Genome Announc.">
        <title>Complete genome sequence of Simiduia agarivorans SA1(T), a marine bacterium able to degrade a variety of polysaccharides.</title>
        <authorList>
            <person name="Lin S.Y."/>
            <person name="Shieh W.Y."/>
            <person name="Chen J.S."/>
            <person name="Tang S.L."/>
        </authorList>
    </citation>
    <scope>NUCLEOTIDE SEQUENCE [LARGE SCALE GENOMIC DNA]</scope>
    <source>
        <strain evidence="5">DSM 21679 / JCM 13881 / BCRC 17597 / SA1</strain>
    </source>
</reference>
<dbReference type="EMBL" id="CP003746">
    <property type="protein sequence ID" value="AFU98826.1"/>
    <property type="molecule type" value="Genomic_DNA"/>
</dbReference>
<evidence type="ECO:0000256" key="2">
    <source>
        <dbReference type="SAM" id="MobiDB-lite"/>
    </source>
</evidence>
<dbReference type="eggNOG" id="COG2959">
    <property type="taxonomic scope" value="Bacteria"/>
</dbReference>
<organism evidence="4 5">
    <name type="scientific">Simiduia agarivorans (strain DSM 21679 / JCM 13881 / BCRC 17597 / SA1)</name>
    <dbReference type="NCBI Taxonomy" id="1117647"/>
    <lineage>
        <taxon>Bacteria</taxon>
        <taxon>Pseudomonadati</taxon>
        <taxon>Pseudomonadota</taxon>
        <taxon>Gammaproteobacteria</taxon>
        <taxon>Cellvibrionales</taxon>
        <taxon>Cellvibrionaceae</taxon>
        <taxon>Simiduia</taxon>
    </lineage>
</organism>
<evidence type="ECO:0000313" key="4">
    <source>
        <dbReference type="EMBL" id="AFU98826.1"/>
    </source>
</evidence>
<dbReference type="OrthoDB" id="5700790at2"/>
<name>K4KIH5_SIMAS</name>
<evidence type="ECO:0000256" key="3">
    <source>
        <dbReference type="SAM" id="Phobius"/>
    </source>
</evidence>
<evidence type="ECO:0008006" key="6">
    <source>
        <dbReference type="Google" id="ProtNLM"/>
    </source>
</evidence>
<dbReference type="STRING" id="1117647.M5M_08185"/>
<dbReference type="AlphaFoldDB" id="K4KIH5"/>
<sequence>MIERKEPTLGGPAPTDTSENRTRKAAPRPSEPSRQPPASRPAPSAAIRAAEKQNPSGNGLLYFTFLLALAGLAGSGYLAWQGQQQAQNAQAIRADLEARVAELEGKLSTSEDNLLESAEAMKAKLVWADSEIRKLWGVSYDTNRKAIAANTDAIEALSKKVDGNNSKLLADIKKQLGSVDGKLLAAQATVDEQLERLNAQISKLSGLEKQMGQLRNDLTSRIKTNEEAVKAIDIYRLTINRDLLALKDQVNNLQSK</sequence>
<gene>
    <name evidence="4" type="ordered locus">M5M_08185</name>
</gene>
<keyword evidence="3" id="KW-0472">Membrane</keyword>
<evidence type="ECO:0000256" key="1">
    <source>
        <dbReference type="SAM" id="Coils"/>
    </source>
</evidence>
<accession>K4KIH5</accession>